<organism evidence="1">
    <name type="scientific">freshwater metagenome</name>
    <dbReference type="NCBI Taxonomy" id="449393"/>
    <lineage>
        <taxon>unclassified sequences</taxon>
        <taxon>metagenomes</taxon>
        <taxon>ecological metagenomes</taxon>
    </lineage>
</organism>
<protein>
    <submittedName>
        <fullName evidence="1">Unannotated protein</fullName>
    </submittedName>
</protein>
<dbReference type="InterPro" id="IPR042099">
    <property type="entry name" value="ANL_N_sf"/>
</dbReference>
<gene>
    <name evidence="1" type="ORF">UFOPK3992_00406</name>
</gene>
<dbReference type="NCBIfam" id="TIGR03089">
    <property type="entry name" value="TIGR03089 family protein"/>
    <property type="match status" value="1"/>
</dbReference>
<accession>A0A6J7P120</accession>
<dbReference type="EMBL" id="CAFBOZ010000040">
    <property type="protein sequence ID" value="CAB4996839.1"/>
    <property type="molecule type" value="Genomic_DNA"/>
</dbReference>
<dbReference type="SUPFAM" id="SSF56801">
    <property type="entry name" value="Acetyl-CoA synthetase-like"/>
    <property type="match status" value="1"/>
</dbReference>
<dbReference type="Gene3D" id="3.40.50.12780">
    <property type="entry name" value="N-terminal domain of ligase-like"/>
    <property type="match status" value="1"/>
</dbReference>
<reference evidence="1" key="1">
    <citation type="submission" date="2020-05" db="EMBL/GenBank/DDBJ databases">
        <authorList>
            <person name="Chiriac C."/>
            <person name="Salcher M."/>
            <person name="Ghai R."/>
            <person name="Kavagutti S V."/>
        </authorList>
    </citation>
    <scope>NUCLEOTIDE SEQUENCE</scope>
</reference>
<name>A0A6J7P120_9ZZZZ</name>
<dbReference type="AlphaFoldDB" id="A0A6J7P120"/>
<sequence>MPVTQSLEQLRRERLRSLGPSPLLTFYDLATGERVELSHTTADNWVAKTANLVTDLGIGAGDRLQLSLPPHWQSAVWCLATWAVGAALVDGEPDLLVTGPESSDSSSPANTAVVDLVVCSLRPLGLPCEAPLPPGALDYALEVRGHADRFTGPAPAASSLAIDLGGVRSTHSEVLAAHPTDSDRAAGRLMQVDGTVASLADLVVRALVSGGSLVLVRAGESADPDAISRIAESERVTALE</sequence>
<evidence type="ECO:0000313" key="1">
    <source>
        <dbReference type="EMBL" id="CAB4996839.1"/>
    </source>
</evidence>
<dbReference type="InterPro" id="IPR017523">
    <property type="entry name" value="Rv3268"/>
</dbReference>
<proteinExistence type="predicted"/>